<feature type="region of interest" description="Disordered" evidence="2">
    <location>
        <begin position="38"/>
        <end position="72"/>
    </location>
</feature>
<reference evidence="3" key="1">
    <citation type="submission" date="2014-05" db="EMBL/GenBank/DDBJ databases">
        <authorList>
            <person name="Chronopoulou M."/>
        </authorList>
    </citation>
    <scope>NUCLEOTIDE SEQUENCE</scope>
    <source>
        <tissue evidence="3">Whole organism</tissue>
    </source>
</reference>
<evidence type="ECO:0000256" key="1">
    <source>
        <dbReference type="SAM" id="Coils"/>
    </source>
</evidence>
<keyword evidence="1" id="KW-0175">Coiled coil</keyword>
<evidence type="ECO:0000256" key="2">
    <source>
        <dbReference type="SAM" id="MobiDB-lite"/>
    </source>
</evidence>
<dbReference type="EMBL" id="HACA01018988">
    <property type="protein sequence ID" value="CDW36349.1"/>
    <property type="molecule type" value="Transcribed_RNA"/>
</dbReference>
<dbReference type="AlphaFoldDB" id="A0A0K2UDN7"/>
<evidence type="ECO:0000313" key="3">
    <source>
        <dbReference type="EMBL" id="CDW36349.1"/>
    </source>
</evidence>
<accession>A0A0K2UDN7</accession>
<proteinExistence type="predicted"/>
<organism evidence="3">
    <name type="scientific">Lepeophtheirus salmonis</name>
    <name type="common">Salmon louse</name>
    <name type="synonym">Caligus salmonis</name>
    <dbReference type="NCBI Taxonomy" id="72036"/>
    <lineage>
        <taxon>Eukaryota</taxon>
        <taxon>Metazoa</taxon>
        <taxon>Ecdysozoa</taxon>
        <taxon>Arthropoda</taxon>
        <taxon>Crustacea</taxon>
        <taxon>Multicrustacea</taxon>
        <taxon>Hexanauplia</taxon>
        <taxon>Copepoda</taxon>
        <taxon>Siphonostomatoida</taxon>
        <taxon>Caligidae</taxon>
        <taxon>Lepeophtheirus</taxon>
    </lineage>
</organism>
<protein>
    <submittedName>
        <fullName evidence="3">Uncharacterized protein</fullName>
    </submittedName>
</protein>
<sequence>MMAKVKNVDLESQRSRYHKLKELKIKLEIEKIKLANEKFVEDKVSEPSNDKETPREDTSLEMGSTLTDEETPIDGNNIELIQGRMRTKDVPLLQEGTKDNIRANDSDGFRLGEETSMSCYSNHSRLEEIFVKNTELLIHL</sequence>
<feature type="coiled-coil region" evidence="1">
    <location>
        <begin position="10"/>
        <end position="37"/>
    </location>
</feature>
<name>A0A0K2UDN7_LEPSM</name>
<feature type="compositionally biased region" description="Basic and acidic residues" evidence="2">
    <location>
        <begin position="38"/>
        <end position="58"/>
    </location>
</feature>